<dbReference type="Proteomes" id="UP000663848">
    <property type="component" value="Unassembled WGS sequence"/>
</dbReference>
<evidence type="ECO:0000313" key="1">
    <source>
        <dbReference type="EMBL" id="CAF5155518.1"/>
    </source>
</evidence>
<reference evidence="1" key="1">
    <citation type="submission" date="2021-02" db="EMBL/GenBank/DDBJ databases">
        <authorList>
            <person name="Nowell W R."/>
        </authorList>
    </citation>
    <scope>NUCLEOTIDE SEQUENCE</scope>
</reference>
<organism evidence="1 2">
    <name type="scientific">Rotaria socialis</name>
    <dbReference type="NCBI Taxonomy" id="392032"/>
    <lineage>
        <taxon>Eukaryota</taxon>
        <taxon>Metazoa</taxon>
        <taxon>Spiralia</taxon>
        <taxon>Gnathifera</taxon>
        <taxon>Rotifera</taxon>
        <taxon>Eurotatoria</taxon>
        <taxon>Bdelloidea</taxon>
        <taxon>Philodinida</taxon>
        <taxon>Philodinidae</taxon>
        <taxon>Rotaria</taxon>
    </lineage>
</organism>
<evidence type="ECO:0000313" key="2">
    <source>
        <dbReference type="Proteomes" id="UP000663848"/>
    </source>
</evidence>
<sequence>QGKGIFLINKMSQIKKWSRDGKSIPAGMNILLVI</sequence>
<name>A0A822GQ22_9BILA</name>
<protein>
    <submittedName>
        <fullName evidence="1">Uncharacterized protein</fullName>
    </submittedName>
</protein>
<dbReference type="EMBL" id="CAJOBR010104548">
    <property type="protein sequence ID" value="CAF5155518.1"/>
    <property type="molecule type" value="Genomic_DNA"/>
</dbReference>
<proteinExistence type="predicted"/>
<accession>A0A822GQ22</accession>
<comment type="caution">
    <text evidence="1">The sequence shown here is derived from an EMBL/GenBank/DDBJ whole genome shotgun (WGS) entry which is preliminary data.</text>
</comment>
<feature type="non-terminal residue" evidence="1">
    <location>
        <position position="1"/>
    </location>
</feature>
<gene>
    <name evidence="1" type="ORF">QYT958_LOCUS48883</name>
</gene>
<dbReference type="AlphaFoldDB" id="A0A822GQ22"/>